<dbReference type="PANTHER" id="PTHR42770:SF18">
    <property type="entry name" value="ARGININE_AGMATINE ANTIPORTER"/>
    <property type="match status" value="1"/>
</dbReference>
<dbReference type="Gene3D" id="1.20.1740.10">
    <property type="entry name" value="Amino acid/polyamine transporter I"/>
    <property type="match status" value="1"/>
</dbReference>
<evidence type="ECO:0000256" key="4">
    <source>
        <dbReference type="ARBA" id="ARBA00022475"/>
    </source>
</evidence>
<keyword evidence="7 9" id="KW-0472">Membrane</keyword>
<comment type="similarity">
    <text evidence="2">Belongs to the amino acid-polyamine-organocation (APC) superfamily. Basic amino acid/polyamine antiporter (APA) (TC 2.A.3.2) family.</text>
</comment>
<feature type="transmembrane region" description="Helical" evidence="9">
    <location>
        <begin position="407"/>
        <end position="425"/>
    </location>
</feature>
<reference evidence="11" key="1">
    <citation type="journal article" date="2019" name="Int. J. Syst. Evol. Microbiol.">
        <title>The Global Catalogue of Microorganisms (GCM) 10K type strain sequencing project: providing services to taxonomists for standard genome sequencing and annotation.</title>
        <authorList>
            <consortium name="The Broad Institute Genomics Platform"/>
            <consortium name="The Broad Institute Genome Sequencing Center for Infectious Disease"/>
            <person name="Wu L."/>
            <person name="Ma J."/>
        </authorList>
    </citation>
    <scope>NUCLEOTIDE SEQUENCE [LARGE SCALE GENOMIC DNA]</scope>
    <source>
        <strain evidence="11">KCTC 42644</strain>
    </source>
</reference>
<dbReference type="Pfam" id="PF13520">
    <property type="entry name" value="AA_permease_2"/>
    <property type="match status" value="1"/>
</dbReference>
<comment type="caution">
    <text evidence="10">The sequence shown here is derived from an EMBL/GenBank/DDBJ whole genome shotgun (WGS) entry which is preliminary data.</text>
</comment>
<evidence type="ECO:0000313" key="10">
    <source>
        <dbReference type="EMBL" id="MFC3714383.1"/>
    </source>
</evidence>
<dbReference type="InterPro" id="IPR050367">
    <property type="entry name" value="APC_superfamily"/>
</dbReference>
<evidence type="ECO:0000256" key="3">
    <source>
        <dbReference type="ARBA" id="ARBA00021069"/>
    </source>
</evidence>
<keyword evidence="5 9" id="KW-0812">Transmembrane</keyword>
<evidence type="ECO:0000256" key="6">
    <source>
        <dbReference type="ARBA" id="ARBA00022989"/>
    </source>
</evidence>
<feature type="transmembrane region" description="Helical" evidence="9">
    <location>
        <begin position="191"/>
        <end position="215"/>
    </location>
</feature>
<feature type="transmembrane region" description="Helical" evidence="9">
    <location>
        <begin position="222"/>
        <end position="247"/>
    </location>
</feature>
<feature type="transmembrane region" description="Helical" evidence="9">
    <location>
        <begin position="324"/>
        <end position="344"/>
    </location>
</feature>
<proteinExistence type="inferred from homology"/>
<dbReference type="EMBL" id="JBHRXV010000014">
    <property type="protein sequence ID" value="MFC3714383.1"/>
    <property type="molecule type" value="Genomic_DNA"/>
</dbReference>
<gene>
    <name evidence="10" type="ORF">ACFOMD_17580</name>
</gene>
<keyword evidence="11" id="KW-1185">Reference proteome</keyword>
<dbReference type="InterPro" id="IPR002293">
    <property type="entry name" value="AA/rel_permease1"/>
</dbReference>
<protein>
    <recommendedName>
        <fullName evidence="3">Arginine/agmatine antiporter</fullName>
    </recommendedName>
</protein>
<feature type="transmembrane region" description="Helical" evidence="9">
    <location>
        <begin position="120"/>
        <end position="139"/>
    </location>
</feature>
<sequence length="434" mass="44641">MGDNRDKLGLGLATMLVAGNMIGSGIYLLPASLALIGGISLAGWAVAAVGALLLAAVFGWLAVLRPGADGLAGLVGEQLGRLVGFQTAQFYWLNAWIGNIAIAVAVTGYLAFFFPALRGTWPGAVTTAAMIWVATIINIVGVRFAGRFDGLTLIVGLVPIVAVGVFGWLWFDPALFAAAWNVSGSAPSEAVRTSVAIVFWAFLGMESANVAAAVVKNPGRNVPLATVGGVALAAVVYIAAFAAIMGLLPADRMAASTAPFADAVARIVGPAAAALVAACATAKALGTLNGWVLVAAETTRWTAAAGFLPRWLAQRSAHGTSTRALLAMAALMTVAVLATASPTLGEQFGLMINLAVILSLMVYLYCSLALLRMSGEMPANRRLMVRVVAVLAMLFSLGVALEAGTQALIFAAVLIAVTVVAWPMIRRAAPARPE</sequence>
<evidence type="ECO:0000313" key="11">
    <source>
        <dbReference type="Proteomes" id="UP001595615"/>
    </source>
</evidence>
<dbReference type="PIRSF" id="PIRSF006060">
    <property type="entry name" value="AA_transporter"/>
    <property type="match status" value="1"/>
</dbReference>
<keyword evidence="4" id="KW-1003">Cell membrane</keyword>
<evidence type="ECO:0000256" key="8">
    <source>
        <dbReference type="ARBA" id="ARBA00045636"/>
    </source>
</evidence>
<comment type="function">
    <text evidence="8">Major component of the acid-resistance (AR) system allowing enteric pathogens to survive the acidic environment in the stomach. Exchanges extracellular arginine for its intracellular decarboxylation product agmatine (Agm) thereby expelling intracellular protons. Probably undergoes several conformational states in order to translocate the substrate across the membrane; keeps the substrate accessible to only 1 side of the membrane at a time by opening and closing 3 membrane-internal gates.</text>
</comment>
<feature type="transmembrane region" description="Helical" evidence="9">
    <location>
        <begin position="42"/>
        <end position="64"/>
    </location>
</feature>
<dbReference type="Proteomes" id="UP001595615">
    <property type="component" value="Unassembled WGS sequence"/>
</dbReference>
<accession>A0ABV7XH35</accession>
<evidence type="ECO:0000256" key="2">
    <source>
        <dbReference type="ARBA" id="ARBA00008220"/>
    </source>
</evidence>
<dbReference type="PANTHER" id="PTHR42770">
    <property type="entry name" value="AMINO ACID TRANSPORTER-RELATED"/>
    <property type="match status" value="1"/>
</dbReference>
<comment type="subcellular location">
    <subcellularLocation>
        <location evidence="1">Cell membrane</location>
        <topology evidence="1">Multi-pass membrane protein</topology>
    </subcellularLocation>
</comment>
<feature type="transmembrane region" description="Helical" evidence="9">
    <location>
        <begin position="267"/>
        <end position="285"/>
    </location>
</feature>
<evidence type="ECO:0000256" key="9">
    <source>
        <dbReference type="SAM" id="Phobius"/>
    </source>
</evidence>
<feature type="transmembrane region" description="Helical" evidence="9">
    <location>
        <begin position="91"/>
        <end position="114"/>
    </location>
</feature>
<feature type="transmembrane region" description="Helical" evidence="9">
    <location>
        <begin position="151"/>
        <end position="171"/>
    </location>
</feature>
<evidence type="ECO:0000256" key="5">
    <source>
        <dbReference type="ARBA" id="ARBA00022692"/>
    </source>
</evidence>
<feature type="transmembrane region" description="Helical" evidence="9">
    <location>
        <begin position="12"/>
        <end position="36"/>
    </location>
</feature>
<feature type="transmembrane region" description="Helical" evidence="9">
    <location>
        <begin position="350"/>
        <end position="371"/>
    </location>
</feature>
<organism evidence="10 11">
    <name type="scientific">Sphingoaurantiacus capsulatus</name>
    <dbReference type="NCBI Taxonomy" id="1771310"/>
    <lineage>
        <taxon>Bacteria</taxon>
        <taxon>Pseudomonadati</taxon>
        <taxon>Pseudomonadota</taxon>
        <taxon>Alphaproteobacteria</taxon>
        <taxon>Sphingomonadales</taxon>
        <taxon>Sphingosinicellaceae</taxon>
        <taxon>Sphingoaurantiacus</taxon>
    </lineage>
</organism>
<name>A0ABV7XH35_9SPHN</name>
<keyword evidence="6 9" id="KW-1133">Transmembrane helix</keyword>
<evidence type="ECO:0000256" key="7">
    <source>
        <dbReference type="ARBA" id="ARBA00023136"/>
    </source>
</evidence>
<feature type="transmembrane region" description="Helical" evidence="9">
    <location>
        <begin position="383"/>
        <end position="401"/>
    </location>
</feature>
<evidence type="ECO:0000256" key="1">
    <source>
        <dbReference type="ARBA" id="ARBA00004651"/>
    </source>
</evidence>
<dbReference type="RefSeq" id="WP_380863874.1">
    <property type="nucleotide sequence ID" value="NZ_JBHRXV010000014.1"/>
</dbReference>